<dbReference type="AlphaFoldDB" id="A0A839ENR5"/>
<accession>A0A839ENR5</accession>
<keyword evidence="2" id="KW-1185">Reference proteome</keyword>
<dbReference type="EMBL" id="JACGXN010000005">
    <property type="protein sequence ID" value="MBA8879825.1"/>
    <property type="molecule type" value="Genomic_DNA"/>
</dbReference>
<name>A0A839ENR5_9HYPH</name>
<evidence type="ECO:0000313" key="1">
    <source>
        <dbReference type="EMBL" id="MBA8879825.1"/>
    </source>
</evidence>
<evidence type="ECO:0000313" key="2">
    <source>
        <dbReference type="Proteomes" id="UP000549052"/>
    </source>
</evidence>
<dbReference type="Proteomes" id="UP000549052">
    <property type="component" value="Unassembled WGS sequence"/>
</dbReference>
<gene>
    <name evidence="1" type="ORF">FHW16_003544</name>
</gene>
<comment type="caution">
    <text evidence="1">The sequence shown here is derived from an EMBL/GenBank/DDBJ whole genome shotgun (WGS) entry which is preliminary data.</text>
</comment>
<sequence length="147" mass="16240">MNMDVVNDNEKLGAVIEHAPLESQIEPALEPVLFAIKRLEEVVERETQLLLDGETIDLAEINSHKSRGLRDFNKAMNKAAKTAGIPALKSLQPVLDALRQKLDRNCDAIKLHLRAVTELTGLIRDALETQEADGTYTAQQMRNGQGA</sequence>
<evidence type="ECO:0008006" key="3">
    <source>
        <dbReference type="Google" id="ProtNLM"/>
    </source>
</evidence>
<proteinExistence type="predicted"/>
<protein>
    <recommendedName>
        <fullName evidence="3">Flagellar protein FlgN</fullName>
    </recommendedName>
</protein>
<reference evidence="1 2" key="1">
    <citation type="submission" date="2020-07" db="EMBL/GenBank/DDBJ databases">
        <title>Genomic Encyclopedia of Type Strains, Phase IV (KMG-V): Genome sequencing to study the core and pangenomes of soil and plant-associated prokaryotes.</title>
        <authorList>
            <person name="Whitman W."/>
        </authorList>
    </citation>
    <scope>NUCLEOTIDE SEQUENCE [LARGE SCALE GENOMIC DNA]</scope>
    <source>
        <strain evidence="1 2">AN3</strain>
    </source>
</reference>
<organism evidence="1 2">
    <name type="scientific">Phyllobacterium myrsinacearum</name>
    <dbReference type="NCBI Taxonomy" id="28101"/>
    <lineage>
        <taxon>Bacteria</taxon>
        <taxon>Pseudomonadati</taxon>
        <taxon>Pseudomonadota</taxon>
        <taxon>Alphaproteobacteria</taxon>
        <taxon>Hyphomicrobiales</taxon>
        <taxon>Phyllobacteriaceae</taxon>
        <taxon>Phyllobacterium</taxon>
    </lineage>
</organism>